<gene>
    <name evidence="1" type="ORF">JG687_00010653</name>
</gene>
<proteinExistence type="predicted"/>
<evidence type="ECO:0000313" key="1">
    <source>
        <dbReference type="EMBL" id="KAG6956365.1"/>
    </source>
</evidence>
<dbReference type="Proteomes" id="UP000688947">
    <property type="component" value="Unassembled WGS sequence"/>
</dbReference>
<dbReference type="EMBL" id="JAENGZ010000611">
    <property type="protein sequence ID" value="KAG6956365.1"/>
    <property type="molecule type" value="Genomic_DNA"/>
</dbReference>
<dbReference type="OrthoDB" id="128110at2759"/>
<accession>A0A8T1U8H4</accession>
<name>A0A8T1U8H4_9STRA</name>
<reference evidence="1" key="1">
    <citation type="submission" date="2021-01" db="EMBL/GenBank/DDBJ databases">
        <title>Phytophthora aleatoria, a newly-described species from Pinus radiata is distinct from Phytophthora cactorum isolates based on comparative genomics.</title>
        <authorList>
            <person name="Mcdougal R."/>
            <person name="Panda P."/>
            <person name="Williams N."/>
            <person name="Studholme D.J."/>
        </authorList>
    </citation>
    <scope>NUCLEOTIDE SEQUENCE</scope>
    <source>
        <strain evidence="1">NZFS 3830</strain>
    </source>
</reference>
<evidence type="ECO:0000313" key="2">
    <source>
        <dbReference type="Proteomes" id="UP000688947"/>
    </source>
</evidence>
<comment type="caution">
    <text evidence="1">The sequence shown here is derived from an EMBL/GenBank/DDBJ whole genome shotgun (WGS) entry which is preliminary data.</text>
</comment>
<protein>
    <submittedName>
        <fullName evidence="1">Uncharacterized protein</fullName>
    </submittedName>
</protein>
<dbReference type="AlphaFoldDB" id="A0A8T1U8H4"/>
<organism evidence="1 2">
    <name type="scientific">Phytophthora cactorum</name>
    <dbReference type="NCBI Taxonomy" id="29920"/>
    <lineage>
        <taxon>Eukaryota</taxon>
        <taxon>Sar</taxon>
        <taxon>Stramenopiles</taxon>
        <taxon>Oomycota</taxon>
        <taxon>Peronosporomycetes</taxon>
        <taxon>Peronosporales</taxon>
        <taxon>Peronosporaceae</taxon>
        <taxon>Phytophthora</taxon>
    </lineage>
</organism>
<sequence length="102" mass="11309">MVKAAELLGVSDMSCVANALYLVVAVTLFKAKQTQVIGSFQHGLTMQRTKVSKFPENEENELLSRDDRTAIARLRDLAILDMDAYLNETIIFVTGLHTSGYT</sequence>